<feature type="transmembrane region" description="Helical" evidence="1">
    <location>
        <begin position="40"/>
        <end position="69"/>
    </location>
</feature>
<keyword evidence="1" id="KW-1133">Transmembrane helix</keyword>
<feature type="transmembrane region" description="Helical" evidence="1">
    <location>
        <begin position="6"/>
        <end position="28"/>
    </location>
</feature>
<organism evidence="2 3">
    <name type="scientific">Citrus clementina</name>
    <name type="common">Clementine</name>
    <name type="synonym">Citrus deliciosa x Citrus sinensis</name>
    <dbReference type="NCBI Taxonomy" id="85681"/>
    <lineage>
        <taxon>Eukaryota</taxon>
        <taxon>Viridiplantae</taxon>
        <taxon>Streptophyta</taxon>
        <taxon>Embryophyta</taxon>
        <taxon>Tracheophyta</taxon>
        <taxon>Spermatophyta</taxon>
        <taxon>Magnoliopsida</taxon>
        <taxon>eudicotyledons</taxon>
        <taxon>Gunneridae</taxon>
        <taxon>Pentapetalae</taxon>
        <taxon>rosids</taxon>
        <taxon>malvids</taxon>
        <taxon>Sapindales</taxon>
        <taxon>Rutaceae</taxon>
        <taxon>Aurantioideae</taxon>
        <taxon>Citrus</taxon>
    </lineage>
</organism>
<keyword evidence="1" id="KW-0812">Transmembrane</keyword>
<keyword evidence="3" id="KW-1185">Reference proteome</keyword>
<feature type="transmembrane region" description="Helical" evidence="1">
    <location>
        <begin position="89"/>
        <end position="110"/>
    </location>
</feature>
<evidence type="ECO:0000313" key="2">
    <source>
        <dbReference type="EMBL" id="ESR40843.1"/>
    </source>
</evidence>
<reference evidence="2 3" key="1">
    <citation type="submission" date="2013-10" db="EMBL/GenBank/DDBJ databases">
        <authorList>
            <consortium name="International Citrus Genome Consortium"/>
            <person name="Jenkins J."/>
            <person name="Schmutz J."/>
            <person name="Prochnik S."/>
            <person name="Rokhsar D."/>
            <person name="Gmitter F."/>
            <person name="Ollitrault P."/>
            <person name="Machado M."/>
            <person name="Talon M."/>
            <person name="Wincker P."/>
            <person name="Jaillon O."/>
            <person name="Morgante M."/>
        </authorList>
    </citation>
    <scope>NUCLEOTIDE SEQUENCE</scope>
    <source>
        <strain evidence="3">cv. Clemenules</strain>
    </source>
</reference>
<dbReference type="EMBL" id="KI536925">
    <property type="protein sequence ID" value="ESR40843.1"/>
    <property type="molecule type" value="Genomic_DNA"/>
</dbReference>
<evidence type="ECO:0000313" key="3">
    <source>
        <dbReference type="Proteomes" id="UP000030687"/>
    </source>
</evidence>
<gene>
    <name evidence="2" type="ORF">CICLE_v10027373mg</name>
</gene>
<dbReference type="InParanoid" id="V4S0G2"/>
<dbReference type="KEGG" id="cic:CICLE_v10027373mg"/>
<sequence length="133" mass="15710">MSLFIPGAHIISKLVDLFYVLLFLYSIFDIYSYCRNLLTWIWLWIFIWNKFLFFTLWLSVFNASMILLVSSMWDSVCLRNEVLNGDATLLIINVHAILIPSFLSSLFLFFTHLSLSFAHMFNTLFYSMIPKNN</sequence>
<protein>
    <submittedName>
        <fullName evidence="2">Uncharacterized protein</fullName>
    </submittedName>
</protein>
<accession>V4S0G2</accession>
<dbReference type="AlphaFoldDB" id="V4S0G2"/>
<proteinExistence type="predicted"/>
<dbReference type="Proteomes" id="UP000030687">
    <property type="component" value="Unassembled WGS sequence"/>
</dbReference>
<dbReference type="Gramene" id="ESR40843">
    <property type="protein sequence ID" value="ESR40843"/>
    <property type="gene ID" value="CICLE_v10027373mg"/>
</dbReference>
<evidence type="ECO:0000256" key="1">
    <source>
        <dbReference type="SAM" id="Phobius"/>
    </source>
</evidence>
<keyword evidence="1" id="KW-0472">Membrane</keyword>
<name>V4S0G2_CITCL</name>